<dbReference type="OrthoDB" id="3976380at2759"/>
<feature type="compositionally biased region" description="Basic and acidic residues" evidence="2">
    <location>
        <begin position="415"/>
        <end position="428"/>
    </location>
</feature>
<keyword evidence="4" id="KW-1185">Reference proteome</keyword>
<accession>A0A1L0FLA0</accession>
<protein>
    <submittedName>
        <fullName evidence="3">Uncharacterized protein</fullName>
    </submittedName>
</protein>
<dbReference type="Gene3D" id="1.20.120.20">
    <property type="entry name" value="Apolipoprotein"/>
    <property type="match status" value="2"/>
</dbReference>
<organism evidence="3 4">
    <name type="scientific">Hanseniaspora guilliermondii</name>
    <dbReference type="NCBI Taxonomy" id="56406"/>
    <lineage>
        <taxon>Eukaryota</taxon>
        <taxon>Fungi</taxon>
        <taxon>Dikarya</taxon>
        <taxon>Ascomycota</taxon>
        <taxon>Saccharomycotina</taxon>
        <taxon>Saccharomycetes</taxon>
        <taxon>Saccharomycodales</taxon>
        <taxon>Saccharomycodaceae</taxon>
        <taxon>Hanseniaspora</taxon>
    </lineage>
</organism>
<keyword evidence="1" id="KW-0175">Coiled coil</keyword>
<evidence type="ECO:0000256" key="2">
    <source>
        <dbReference type="SAM" id="MobiDB-lite"/>
    </source>
</evidence>
<feature type="compositionally biased region" description="Polar residues" evidence="2">
    <location>
        <begin position="37"/>
        <end position="64"/>
    </location>
</feature>
<feature type="region of interest" description="Disordered" evidence="2">
    <location>
        <begin position="409"/>
        <end position="428"/>
    </location>
</feature>
<sequence length="428" mass="48117">MSSKVILGSAALLTGALIYERNKSPTGPVTPDDLQHWKSSQYNTEYPSRRSSVASTGNEKSSLKSFAKEVDAGQYDGRQRLFEHGRKQSHDLGDAFRIHEESNLRNIKQGVKEDLASLKNALVGKTPNYTDATQNVKTNFKDDYESLKNAVVNTKDDVKSYAKDTWGNKSYLQEQLDSAESKANELKRQLNSLDSTDNYTHEEINAINKNKNIMSGFGENAAFFANEQYEDVNGSPSHRFNTKDLKVGMLDSNGKKLTQEDINRIQRNAMRGYGENATFFAEEQYEKGKQNVNKLASDGADKIKSVWETTKDIAEDKKDDVKGAWNSTKDNLSNKGEEFKDNLDEAKQNVNQKANSWWSWGSKKADEVGDKAQENLNWSKQKTNNALDSTRNGVLDAADKTLDYTSKGFSSASKTLEEQRDFINDKKN</sequence>
<evidence type="ECO:0000313" key="4">
    <source>
        <dbReference type="Proteomes" id="UP000183365"/>
    </source>
</evidence>
<feature type="coiled-coil region" evidence="1">
    <location>
        <begin position="169"/>
        <end position="196"/>
    </location>
</feature>
<dbReference type="AlphaFoldDB" id="A0A1L0FLA0"/>
<dbReference type="EMBL" id="FQNF01000047">
    <property type="protein sequence ID" value="SGZ40334.1"/>
    <property type="molecule type" value="Genomic_DNA"/>
</dbReference>
<dbReference type="Proteomes" id="UP000183365">
    <property type="component" value="Unassembled WGS sequence"/>
</dbReference>
<name>A0A1L0FLA0_9ASCO</name>
<evidence type="ECO:0000313" key="3">
    <source>
        <dbReference type="EMBL" id="SGZ40334.1"/>
    </source>
</evidence>
<gene>
    <name evidence="3" type="ORF">HGUI_02534</name>
</gene>
<reference evidence="4" key="1">
    <citation type="submission" date="2016-11" db="EMBL/GenBank/DDBJ databases">
        <authorList>
            <person name="Guldener U."/>
        </authorList>
    </citation>
    <scope>NUCLEOTIDE SEQUENCE [LARGE SCALE GENOMIC DNA]</scope>
</reference>
<feature type="coiled-coil region" evidence="1">
    <location>
        <begin position="329"/>
        <end position="356"/>
    </location>
</feature>
<dbReference type="VEuPathDB" id="FungiDB:HGUI_02534"/>
<feature type="region of interest" description="Disordered" evidence="2">
    <location>
        <begin position="22"/>
        <end position="69"/>
    </location>
</feature>
<proteinExistence type="predicted"/>
<evidence type="ECO:0000256" key="1">
    <source>
        <dbReference type="SAM" id="Coils"/>
    </source>
</evidence>